<dbReference type="CDD" id="cd02440">
    <property type="entry name" value="AdoMet_MTases"/>
    <property type="match status" value="1"/>
</dbReference>
<dbReference type="InterPro" id="IPR020596">
    <property type="entry name" value="rRNA_Ade_Mease_Trfase_CS"/>
</dbReference>
<feature type="binding site" evidence="7 8">
    <location>
        <position position="74"/>
    </location>
    <ligand>
        <name>S-adenosyl-L-methionine</name>
        <dbReference type="ChEBI" id="CHEBI:59789"/>
    </ligand>
</feature>
<comment type="function">
    <text evidence="7">Specifically dimethylates two adjacent adenosines (A1518 and A1519) in the loop of a conserved hairpin near the 3'-end of 16S rRNA in the 30S particle. May play a critical role in biogenesis of 30S subunits.</text>
</comment>
<evidence type="ECO:0000256" key="5">
    <source>
        <dbReference type="ARBA" id="ARBA00022691"/>
    </source>
</evidence>
<dbReference type="AlphaFoldDB" id="A0A6C7EEL7"/>
<gene>
    <name evidence="7 10" type="primary">rsmA</name>
    <name evidence="7 10" type="synonym">ksgA</name>
    <name evidence="10" type="ORF">YM304_33050</name>
</gene>
<comment type="similarity">
    <text evidence="7">Belongs to the class I-like SAM-binding methyltransferase superfamily. rRNA adenine N(6)-methyltransferase family. RsmA subfamily.</text>
</comment>
<evidence type="ECO:0000256" key="3">
    <source>
        <dbReference type="ARBA" id="ARBA00022603"/>
    </source>
</evidence>
<dbReference type="EMBL" id="AP012057">
    <property type="protein sequence ID" value="BAN03619.1"/>
    <property type="molecule type" value="Genomic_DNA"/>
</dbReference>
<dbReference type="PROSITE" id="PS01131">
    <property type="entry name" value="RRNA_A_DIMETH"/>
    <property type="match status" value="1"/>
</dbReference>
<dbReference type="InterPro" id="IPR001737">
    <property type="entry name" value="KsgA/Erm"/>
</dbReference>
<evidence type="ECO:0000313" key="10">
    <source>
        <dbReference type="EMBL" id="BAN03619.1"/>
    </source>
</evidence>
<dbReference type="PANTHER" id="PTHR11727:SF7">
    <property type="entry name" value="DIMETHYLADENOSINE TRANSFERASE-RELATED"/>
    <property type="match status" value="1"/>
</dbReference>
<dbReference type="EC" id="2.1.1.182" evidence="7"/>
<evidence type="ECO:0000256" key="8">
    <source>
        <dbReference type="PROSITE-ProRule" id="PRU01026"/>
    </source>
</evidence>
<evidence type="ECO:0000313" key="11">
    <source>
        <dbReference type="Proteomes" id="UP000011863"/>
    </source>
</evidence>
<evidence type="ECO:0000256" key="2">
    <source>
        <dbReference type="ARBA" id="ARBA00022552"/>
    </source>
</evidence>
<keyword evidence="11" id="KW-1185">Reference proteome</keyword>
<dbReference type="Gene3D" id="1.10.8.100">
    <property type="entry name" value="Ribosomal RNA adenine dimethylase-like, domain 2"/>
    <property type="match status" value="1"/>
</dbReference>
<sequence length="277" mass="29651">MTHSRPTIRELLDDNGLAPRRDLGQNFVTDPNTVRRIADLARVGPGDRVVEIGAGLGSLTLALAETGAEVTAVEVDSGVVPLLTEIVAECGNVTVVEADAMATDWFELLDPEVDGGWTLVANLPYNVGTPLVCDILDEVPHVQRILVMVQREVAERFAAAPRTSAYGAISVKAAFWGSARIVGHVPAAVFFPKPNVESALVEITRRTPPDIDPGPMFELVKKGFGQRRKMLRKSLAGIVTAEQFVAADVAETARPEELDVDAWVRLSSVVGPLPSSG</sequence>
<dbReference type="FunFam" id="3.40.50.150:FF:000023">
    <property type="entry name" value="Ribosomal RNA small subunit methyltransferase A"/>
    <property type="match status" value="1"/>
</dbReference>
<reference evidence="10 11" key="1">
    <citation type="journal article" date="2013" name="Int. J. Syst. Evol. Microbiol.">
        <title>Ilumatobacter nonamiense sp. nov. and Ilumatobacter coccineum sp. nov., isolated from seashore sand.</title>
        <authorList>
            <person name="Matsumoto A."/>
            <person name="Kasai H."/>
            <person name="Matsuo Y."/>
            <person name="Shizuri Y."/>
            <person name="Ichikawa N."/>
            <person name="Fujita N."/>
            <person name="Omura S."/>
            <person name="Takahashi Y."/>
        </authorList>
    </citation>
    <scope>NUCLEOTIDE SEQUENCE [LARGE SCALE GENOMIC DNA]</scope>
    <source>
        <strain evidence="11">NBRC 103263 / KCTC 29153 / YM16-304</strain>
    </source>
</reference>
<feature type="binding site" evidence="7 8">
    <location>
        <position position="26"/>
    </location>
    <ligand>
        <name>S-adenosyl-L-methionine</name>
        <dbReference type="ChEBI" id="CHEBI:59789"/>
    </ligand>
</feature>
<name>A0A6C7EEL7_ILUCY</name>
<keyword evidence="3 7" id="KW-0489">Methyltransferase</keyword>
<comment type="catalytic activity">
    <reaction evidence="7">
        <text>adenosine(1518)/adenosine(1519) in 16S rRNA + 4 S-adenosyl-L-methionine = N(6)-dimethyladenosine(1518)/N(6)-dimethyladenosine(1519) in 16S rRNA + 4 S-adenosyl-L-homocysteine + 4 H(+)</text>
        <dbReference type="Rhea" id="RHEA:19609"/>
        <dbReference type="Rhea" id="RHEA-COMP:10232"/>
        <dbReference type="Rhea" id="RHEA-COMP:10233"/>
        <dbReference type="ChEBI" id="CHEBI:15378"/>
        <dbReference type="ChEBI" id="CHEBI:57856"/>
        <dbReference type="ChEBI" id="CHEBI:59789"/>
        <dbReference type="ChEBI" id="CHEBI:74411"/>
        <dbReference type="ChEBI" id="CHEBI:74493"/>
        <dbReference type="EC" id="2.1.1.182"/>
    </reaction>
</comment>
<dbReference type="Proteomes" id="UP000011863">
    <property type="component" value="Chromosome"/>
</dbReference>
<dbReference type="InterPro" id="IPR023165">
    <property type="entry name" value="rRNA_Ade_diMease-like_C"/>
</dbReference>
<protein>
    <recommendedName>
        <fullName evidence="7">Ribosomal RNA small subunit methyltransferase A</fullName>
        <ecNumber evidence="7">2.1.1.182</ecNumber>
    </recommendedName>
    <alternativeName>
        <fullName evidence="7">16S rRNA (adenine(1518)-N(6)/adenine(1519)-N(6))-dimethyltransferase</fullName>
    </alternativeName>
    <alternativeName>
        <fullName evidence="7">16S rRNA dimethyladenosine transferase</fullName>
    </alternativeName>
    <alternativeName>
        <fullName evidence="7">16S rRNA dimethylase</fullName>
    </alternativeName>
    <alternativeName>
        <fullName evidence="7">S-adenosylmethionine-6-N', N'-adenosyl(rRNA) dimethyltransferase</fullName>
    </alternativeName>
</protein>
<evidence type="ECO:0000256" key="6">
    <source>
        <dbReference type="ARBA" id="ARBA00022884"/>
    </source>
</evidence>
<dbReference type="GO" id="GO:0052908">
    <property type="term" value="F:16S rRNA (adenine(1518)-N(6)/adenine(1519)-N(6))-dimethyltransferase activity"/>
    <property type="evidence" value="ECO:0007669"/>
    <property type="project" value="UniProtKB-EC"/>
</dbReference>
<keyword evidence="1 7" id="KW-0963">Cytoplasm</keyword>
<dbReference type="InterPro" id="IPR029063">
    <property type="entry name" value="SAM-dependent_MTases_sf"/>
</dbReference>
<keyword evidence="5 7" id="KW-0949">S-adenosyl-L-methionine</keyword>
<dbReference type="InterPro" id="IPR020598">
    <property type="entry name" value="rRNA_Ade_methylase_Trfase_N"/>
</dbReference>
<dbReference type="GO" id="GO:0005829">
    <property type="term" value="C:cytosol"/>
    <property type="evidence" value="ECO:0007669"/>
    <property type="project" value="TreeGrafter"/>
</dbReference>
<dbReference type="PROSITE" id="PS51689">
    <property type="entry name" value="SAM_RNA_A_N6_MT"/>
    <property type="match status" value="1"/>
</dbReference>
<feature type="domain" description="Ribosomal RNA adenine methylase transferase N-terminal" evidence="9">
    <location>
        <begin position="33"/>
        <end position="207"/>
    </location>
</feature>
<feature type="binding site" evidence="7 8">
    <location>
        <position position="99"/>
    </location>
    <ligand>
        <name>S-adenosyl-L-methionine</name>
        <dbReference type="ChEBI" id="CHEBI:59789"/>
    </ligand>
</feature>
<dbReference type="SMART" id="SM00650">
    <property type="entry name" value="rADc"/>
    <property type="match status" value="1"/>
</dbReference>
<proteinExistence type="inferred from homology"/>
<dbReference type="Pfam" id="PF00398">
    <property type="entry name" value="RrnaAD"/>
    <property type="match status" value="1"/>
</dbReference>
<feature type="binding site" evidence="7 8">
    <location>
        <position position="28"/>
    </location>
    <ligand>
        <name>S-adenosyl-L-methionine</name>
        <dbReference type="ChEBI" id="CHEBI:59789"/>
    </ligand>
</feature>
<feature type="binding site" evidence="7 8">
    <location>
        <position position="122"/>
    </location>
    <ligand>
        <name>S-adenosyl-L-methionine</name>
        <dbReference type="ChEBI" id="CHEBI:59789"/>
    </ligand>
</feature>
<evidence type="ECO:0000259" key="9">
    <source>
        <dbReference type="SMART" id="SM00650"/>
    </source>
</evidence>
<dbReference type="HAMAP" id="MF_00607">
    <property type="entry name" value="16SrRNA_methyltr_A"/>
    <property type="match status" value="1"/>
</dbReference>
<dbReference type="FunFam" id="1.10.8.100:FF:000001">
    <property type="entry name" value="Ribosomal RNA small subunit methyltransferase A"/>
    <property type="match status" value="1"/>
</dbReference>
<feature type="binding site" evidence="7 8">
    <location>
        <position position="53"/>
    </location>
    <ligand>
        <name>S-adenosyl-L-methionine</name>
        <dbReference type="ChEBI" id="CHEBI:59789"/>
    </ligand>
</feature>
<keyword evidence="4 7" id="KW-0808">Transferase</keyword>
<dbReference type="PANTHER" id="PTHR11727">
    <property type="entry name" value="DIMETHYLADENOSINE TRANSFERASE"/>
    <property type="match status" value="1"/>
</dbReference>
<dbReference type="InterPro" id="IPR011530">
    <property type="entry name" value="rRNA_adenine_dimethylase"/>
</dbReference>
<evidence type="ECO:0000256" key="7">
    <source>
        <dbReference type="HAMAP-Rule" id="MF_00607"/>
    </source>
</evidence>
<keyword evidence="2 7" id="KW-0698">rRNA processing</keyword>
<accession>A0A6C7EEL7</accession>
<dbReference type="RefSeq" id="WP_015442866.1">
    <property type="nucleotide sequence ID" value="NC_020520.1"/>
</dbReference>
<organism evidence="10 11">
    <name type="scientific">Ilumatobacter coccineus (strain NBRC 103263 / KCTC 29153 / YM16-304)</name>
    <dbReference type="NCBI Taxonomy" id="1313172"/>
    <lineage>
        <taxon>Bacteria</taxon>
        <taxon>Bacillati</taxon>
        <taxon>Actinomycetota</taxon>
        <taxon>Acidimicrobiia</taxon>
        <taxon>Acidimicrobiales</taxon>
        <taxon>Ilumatobacteraceae</taxon>
        <taxon>Ilumatobacter</taxon>
    </lineage>
</organism>
<dbReference type="NCBIfam" id="TIGR00755">
    <property type="entry name" value="ksgA"/>
    <property type="match status" value="1"/>
</dbReference>
<dbReference type="OrthoDB" id="9814755at2"/>
<comment type="subcellular location">
    <subcellularLocation>
        <location evidence="7">Cytoplasm</location>
    </subcellularLocation>
</comment>
<dbReference type="GO" id="GO:0003723">
    <property type="term" value="F:RNA binding"/>
    <property type="evidence" value="ECO:0007669"/>
    <property type="project" value="UniProtKB-UniRule"/>
</dbReference>
<keyword evidence="6 7" id="KW-0694">RNA-binding</keyword>
<dbReference type="KEGG" id="aym:YM304_33050"/>
<evidence type="ECO:0000256" key="4">
    <source>
        <dbReference type="ARBA" id="ARBA00022679"/>
    </source>
</evidence>
<dbReference type="Gene3D" id="3.40.50.150">
    <property type="entry name" value="Vaccinia Virus protein VP39"/>
    <property type="match status" value="1"/>
</dbReference>
<evidence type="ECO:0000256" key="1">
    <source>
        <dbReference type="ARBA" id="ARBA00022490"/>
    </source>
</evidence>
<dbReference type="SUPFAM" id="SSF53335">
    <property type="entry name" value="S-adenosyl-L-methionine-dependent methyltransferases"/>
    <property type="match status" value="1"/>
</dbReference>